<proteinExistence type="predicted"/>
<organism evidence="1 2">
    <name type="scientific">Paramuricea clavata</name>
    <name type="common">Red gorgonian</name>
    <name type="synonym">Violescent sea-whip</name>
    <dbReference type="NCBI Taxonomy" id="317549"/>
    <lineage>
        <taxon>Eukaryota</taxon>
        <taxon>Metazoa</taxon>
        <taxon>Cnidaria</taxon>
        <taxon>Anthozoa</taxon>
        <taxon>Octocorallia</taxon>
        <taxon>Malacalcyonacea</taxon>
        <taxon>Plexauridae</taxon>
        <taxon>Paramuricea</taxon>
    </lineage>
</organism>
<keyword evidence="2" id="KW-1185">Reference proteome</keyword>
<dbReference type="AlphaFoldDB" id="A0A6S7H7E3"/>
<evidence type="ECO:0000313" key="1">
    <source>
        <dbReference type="EMBL" id="CAB3998816.1"/>
    </source>
</evidence>
<accession>A0A6S7H7E3</accession>
<name>A0A6S7H7E3_PARCT</name>
<dbReference type="EMBL" id="CACRXK020003447">
    <property type="protein sequence ID" value="CAB3998816.1"/>
    <property type="molecule type" value="Genomic_DNA"/>
</dbReference>
<dbReference type="Proteomes" id="UP001152795">
    <property type="component" value="Unassembled WGS sequence"/>
</dbReference>
<comment type="caution">
    <text evidence="1">The sequence shown here is derived from an EMBL/GenBank/DDBJ whole genome shotgun (WGS) entry which is preliminary data.</text>
</comment>
<evidence type="ECO:0000313" key="2">
    <source>
        <dbReference type="Proteomes" id="UP001152795"/>
    </source>
</evidence>
<reference evidence="1" key="1">
    <citation type="submission" date="2020-04" db="EMBL/GenBank/DDBJ databases">
        <authorList>
            <person name="Alioto T."/>
            <person name="Alioto T."/>
            <person name="Gomez Garrido J."/>
        </authorList>
    </citation>
    <scope>NUCLEOTIDE SEQUENCE</scope>
    <source>
        <strain evidence="1">A484AB</strain>
    </source>
</reference>
<gene>
    <name evidence="1" type="ORF">PACLA_8A020095</name>
</gene>
<protein>
    <submittedName>
        <fullName evidence="1">Uncharacterized protein</fullName>
    </submittedName>
</protein>
<sequence length="236" mass="27124">MENIALGQRRWTILRTTRFWLKITQMVCAVVAIVLCTIFNQNTRVHMMDSHYYYSVHLTFPFIYESNVTVQYSLDLPLRQFKFEKLLLPSVITFVVATALALIVATVVLILDVVHHGLQESQTYIKVSFFISLGMTFMVLAGICLWLANLITLVKDVNDELNFLLNQCKENNGKCETKKPNFITLYISMAFGILLFLLWLIECIQIFIKMVYTIPAQITLTTLVRNVELNTVVAIT</sequence>
<dbReference type="OrthoDB" id="10006326at2759"/>